<keyword evidence="10" id="KW-1185">Reference proteome</keyword>
<sequence length="204" mass="20682">MSVASTVADAATGLVNAAGNAGLAAVMAVEAVLPVPSEVVLPLVGSQVAAGQMSYVAAVLAATLGSTLGAWAVFAAGRAGGRARVQKLARIIGLDAGRWDRMESWFDRRGSWVVLLGRLVPGVRVLINLPVGSLGMPTAKFLALTAAGSAVWNAAWIGAGSTLGAHWETLLAALVQARPAVLLAAAVGLFVVLARQTRVRAVLG</sequence>
<evidence type="ECO:0000256" key="6">
    <source>
        <dbReference type="ARBA" id="ARBA00023136"/>
    </source>
</evidence>
<evidence type="ECO:0000256" key="2">
    <source>
        <dbReference type="ARBA" id="ARBA00010792"/>
    </source>
</evidence>
<evidence type="ECO:0000256" key="5">
    <source>
        <dbReference type="ARBA" id="ARBA00022989"/>
    </source>
</evidence>
<evidence type="ECO:0000256" key="1">
    <source>
        <dbReference type="ARBA" id="ARBA00004651"/>
    </source>
</evidence>
<feature type="transmembrane region" description="Helical" evidence="7">
    <location>
        <begin position="141"/>
        <end position="159"/>
    </location>
</feature>
<keyword evidence="6 7" id="KW-0472">Membrane</keyword>
<gene>
    <name evidence="9" type="ORF">SAMN05660199_01732</name>
</gene>
<comment type="subcellular location">
    <subcellularLocation>
        <location evidence="1">Cell membrane</location>
        <topology evidence="1">Multi-pass membrane protein</topology>
    </subcellularLocation>
</comment>
<dbReference type="GO" id="GO:0005886">
    <property type="term" value="C:plasma membrane"/>
    <property type="evidence" value="ECO:0007669"/>
    <property type="project" value="UniProtKB-SubCell"/>
</dbReference>
<comment type="similarity">
    <text evidence="2">Belongs to the DedA family.</text>
</comment>
<evidence type="ECO:0000259" key="8">
    <source>
        <dbReference type="Pfam" id="PF09335"/>
    </source>
</evidence>
<dbReference type="EMBL" id="FNIR01000005">
    <property type="protein sequence ID" value="SDO33317.1"/>
    <property type="molecule type" value="Genomic_DNA"/>
</dbReference>
<evidence type="ECO:0000256" key="4">
    <source>
        <dbReference type="ARBA" id="ARBA00022692"/>
    </source>
</evidence>
<dbReference type="InterPro" id="IPR051311">
    <property type="entry name" value="DedA_domain"/>
</dbReference>
<dbReference type="Proteomes" id="UP000199088">
    <property type="component" value="Unassembled WGS sequence"/>
</dbReference>
<dbReference type="AlphaFoldDB" id="A0A1H0IPF0"/>
<evidence type="ECO:0000313" key="10">
    <source>
        <dbReference type="Proteomes" id="UP000199088"/>
    </source>
</evidence>
<keyword evidence="4 7" id="KW-0812">Transmembrane</keyword>
<evidence type="ECO:0000256" key="7">
    <source>
        <dbReference type="SAM" id="Phobius"/>
    </source>
</evidence>
<feature type="domain" description="VTT" evidence="8">
    <location>
        <begin position="35"/>
        <end position="161"/>
    </location>
</feature>
<dbReference type="OrthoDB" id="9813426at2"/>
<name>A0A1H0IPF0_9ACTN</name>
<dbReference type="PANTHER" id="PTHR42709:SF6">
    <property type="entry name" value="UNDECAPRENYL PHOSPHATE TRANSPORTER A"/>
    <property type="match status" value="1"/>
</dbReference>
<keyword evidence="5 7" id="KW-1133">Transmembrane helix</keyword>
<feature type="transmembrane region" description="Helical" evidence="7">
    <location>
        <begin position="171"/>
        <end position="194"/>
    </location>
</feature>
<dbReference type="RefSeq" id="WP_091243275.1">
    <property type="nucleotide sequence ID" value="NZ_FNIR01000005.1"/>
</dbReference>
<reference evidence="10" key="1">
    <citation type="submission" date="2016-10" db="EMBL/GenBank/DDBJ databases">
        <authorList>
            <person name="Varghese N."/>
            <person name="Submissions S."/>
        </authorList>
    </citation>
    <scope>NUCLEOTIDE SEQUENCE [LARGE SCALE GENOMIC DNA]</scope>
    <source>
        <strain evidence="10">DSM 45843</strain>
    </source>
</reference>
<evidence type="ECO:0000313" key="9">
    <source>
        <dbReference type="EMBL" id="SDO33317.1"/>
    </source>
</evidence>
<evidence type="ECO:0000256" key="3">
    <source>
        <dbReference type="ARBA" id="ARBA00022475"/>
    </source>
</evidence>
<dbReference type="InterPro" id="IPR032816">
    <property type="entry name" value="VTT_dom"/>
</dbReference>
<keyword evidence="3" id="KW-1003">Cell membrane</keyword>
<dbReference type="STRING" id="1052260.SAMN05660199_01732"/>
<proteinExistence type="inferred from homology"/>
<dbReference type="Pfam" id="PF09335">
    <property type="entry name" value="VTT_dom"/>
    <property type="match status" value="1"/>
</dbReference>
<feature type="transmembrane region" description="Helical" evidence="7">
    <location>
        <begin position="55"/>
        <end position="77"/>
    </location>
</feature>
<dbReference type="PANTHER" id="PTHR42709">
    <property type="entry name" value="ALKALINE PHOSPHATASE LIKE PROTEIN"/>
    <property type="match status" value="1"/>
</dbReference>
<accession>A0A1H0IPF0</accession>
<protein>
    <submittedName>
        <fullName evidence="9">Membrane protein DedA, SNARE-associated domain</fullName>
    </submittedName>
</protein>
<organism evidence="9 10">
    <name type="scientific">Klenkia soli</name>
    <dbReference type="NCBI Taxonomy" id="1052260"/>
    <lineage>
        <taxon>Bacteria</taxon>
        <taxon>Bacillati</taxon>
        <taxon>Actinomycetota</taxon>
        <taxon>Actinomycetes</taxon>
        <taxon>Geodermatophilales</taxon>
        <taxon>Geodermatophilaceae</taxon>
        <taxon>Klenkia</taxon>
    </lineage>
</organism>